<keyword evidence="4" id="KW-1185">Reference proteome</keyword>
<comment type="caution">
    <text evidence="3">The sequence shown here is derived from an EMBL/GenBank/DDBJ whole genome shotgun (WGS) entry which is preliminary data.</text>
</comment>
<sequence length="125" mass="13123">MTPQGTSLIGQSAVTGDQAVIRAIDPASGEALAPDYPGLDRDAVARACGLAETAYATYRESSLADRAAFLEAIAAEIEALGDDLITRAMAETGLPRARLEGERGRTCGQLRLFASVVRAGEWLDV</sequence>
<feature type="domain" description="Aldehyde dehydrogenase" evidence="2">
    <location>
        <begin position="16"/>
        <end position="118"/>
    </location>
</feature>
<dbReference type="RefSeq" id="WP_240567994.1">
    <property type="nucleotide sequence ID" value="NZ_JAKVPY010000009.1"/>
</dbReference>
<organism evidence="3 4">
    <name type="scientific">Halomonas flagellata</name>
    <dbReference type="NCBI Taxonomy" id="2920385"/>
    <lineage>
        <taxon>Bacteria</taxon>
        <taxon>Pseudomonadati</taxon>
        <taxon>Pseudomonadota</taxon>
        <taxon>Gammaproteobacteria</taxon>
        <taxon>Oceanospirillales</taxon>
        <taxon>Halomonadaceae</taxon>
        <taxon>Halomonas</taxon>
    </lineage>
</organism>
<dbReference type="InterPro" id="IPR050740">
    <property type="entry name" value="Aldehyde_DH_Superfamily"/>
</dbReference>
<dbReference type="Pfam" id="PF00171">
    <property type="entry name" value="Aldedh"/>
    <property type="match status" value="1"/>
</dbReference>
<keyword evidence="1" id="KW-0560">Oxidoreductase</keyword>
<dbReference type="EMBL" id="JAKVPY010000009">
    <property type="protein sequence ID" value="MCH4563276.1"/>
    <property type="molecule type" value="Genomic_DNA"/>
</dbReference>
<dbReference type="PANTHER" id="PTHR43353">
    <property type="entry name" value="SUCCINATE-SEMIALDEHYDE DEHYDROGENASE, MITOCHONDRIAL"/>
    <property type="match status" value="1"/>
</dbReference>
<dbReference type="SUPFAM" id="SSF53720">
    <property type="entry name" value="ALDH-like"/>
    <property type="match status" value="1"/>
</dbReference>
<name>A0ABS9RTV1_9GAMM</name>
<evidence type="ECO:0000313" key="3">
    <source>
        <dbReference type="EMBL" id="MCH4563276.1"/>
    </source>
</evidence>
<dbReference type="Proteomes" id="UP001202117">
    <property type="component" value="Unassembled WGS sequence"/>
</dbReference>
<reference evidence="3 4" key="1">
    <citation type="submission" date="2022-02" db="EMBL/GenBank/DDBJ databases">
        <title>Halomonas fukangensis sp. nov., a halophilic bacterium isolated from a bulk soil of Kalidium foliatum at Fukang.</title>
        <authorList>
            <person name="Huang Y."/>
        </authorList>
    </citation>
    <scope>NUCLEOTIDE SEQUENCE [LARGE SCALE GENOMIC DNA]</scope>
    <source>
        <strain evidence="3 4">EGI 63088</strain>
    </source>
</reference>
<dbReference type="InterPro" id="IPR016162">
    <property type="entry name" value="Ald_DH_N"/>
</dbReference>
<feature type="non-terminal residue" evidence="3">
    <location>
        <position position="125"/>
    </location>
</feature>
<evidence type="ECO:0000313" key="4">
    <source>
        <dbReference type="Proteomes" id="UP001202117"/>
    </source>
</evidence>
<proteinExistence type="predicted"/>
<dbReference type="InterPro" id="IPR015590">
    <property type="entry name" value="Aldehyde_DH_dom"/>
</dbReference>
<dbReference type="InterPro" id="IPR016161">
    <property type="entry name" value="Ald_DH/histidinol_DH"/>
</dbReference>
<evidence type="ECO:0000256" key="1">
    <source>
        <dbReference type="ARBA" id="ARBA00023002"/>
    </source>
</evidence>
<dbReference type="Gene3D" id="3.40.605.10">
    <property type="entry name" value="Aldehyde Dehydrogenase, Chain A, domain 1"/>
    <property type="match status" value="1"/>
</dbReference>
<dbReference type="PANTHER" id="PTHR43353:SF3">
    <property type="entry name" value="ALDEHYDE DEHYDROGENASE-RELATED"/>
    <property type="match status" value="1"/>
</dbReference>
<evidence type="ECO:0000259" key="2">
    <source>
        <dbReference type="Pfam" id="PF00171"/>
    </source>
</evidence>
<gene>
    <name evidence="3" type="ORF">MKP05_09060</name>
</gene>
<accession>A0ABS9RTV1</accession>
<protein>
    <submittedName>
        <fullName evidence="3">Aldehyde dehydrogenase family protein</fullName>
    </submittedName>
</protein>